<evidence type="ECO:0000256" key="8">
    <source>
        <dbReference type="ARBA" id="ARBA00030520"/>
    </source>
</evidence>
<dbReference type="eggNOG" id="KOG0437">
    <property type="taxonomic scope" value="Eukaryota"/>
</dbReference>
<dbReference type="Proteomes" id="UP000007875">
    <property type="component" value="Unassembled WGS sequence"/>
</dbReference>
<evidence type="ECO:0000256" key="6">
    <source>
        <dbReference type="ARBA" id="ARBA00022917"/>
    </source>
</evidence>
<reference evidence="15" key="1">
    <citation type="submission" date="2003-08" db="EMBL/GenBank/DDBJ databases">
        <authorList>
            <person name="Birren B."/>
            <person name="Nusbaum C."/>
            <person name="Abebe A."/>
            <person name="Abouelleil A."/>
            <person name="Adekoya E."/>
            <person name="Ait-zahra M."/>
            <person name="Allen N."/>
            <person name="Allen T."/>
            <person name="An P."/>
            <person name="Anderson M."/>
            <person name="Anderson S."/>
            <person name="Arachchi H."/>
            <person name="Armbruster J."/>
            <person name="Bachantsang P."/>
            <person name="Baldwin J."/>
            <person name="Barry A."/>
            <person name="Bayul T."/>
            <person name="Blitshsteyn B."/>
            <person name="Bloom T."/>
            <person name="Blye J."/>
            <person name="Boguslavskiy L."/>
            <person name="Borowsky M."/>
            <person name="Boukhgalter B."/>
            <person name="Brunache A."/>
            <person name="Butler J."/>
            <person name="Calixte N."/>
            <person name="Calvo S."/>
            <person name="Camarata J."/>
            <person name="Campo K."/>
            <person name="Chang J."/>
            <person name="Cheshatsang Y."/>
            <person name="Citroen M."/>
            <person name="Collymore A."/>
            <person name="Considine T."/>
            <person name="Cook A."/>
            <person name="Cooke P."/>
            <person name="Corum B."/>
            <person name="Cuomo C."/>
            <person name="David R."/>
            <person name="Dawoe T."/>
            <person name="Degray S."/>
            <person name="Dodge S."/>
            <person name="Dooley K."/>
            <person name="Dorje P."/>
            <person name="Dorjee K."/>
            <person name="Dorris L."/>
            <person name="Duffey N."/>
            <person name="Dupes A."/>
            <person name="Elkins T."/>
            <person name="Engels R."/>
            <person name="Erickson J."/>
            <person name="Farina A."/>
            <person name="Faro S."/>
            <person name="Ferreira P."/>
            <person name="Fischer H."/>
            <person name="Fitzgerald M."/>
            <person name="Foley K."/>
            <person name="Gage D."/>
            <person name="Galagan J."/>
            <person name="Gearin G."/>
            <person name="Gnerre S."/>
            <person name="Gnirke A."/>
            <person name="Goyette A."/>
            <person name="Graham J."/>
            <person name="Grandbois E."/>
            <person name="Gyaltsen K."/>
            <person name="Hafez N."/>
            <person name="Hagopian D."/>
            <person name="Hagos B."/>
            <person name="Hall J."/>
            <person name="Hatcher B."/>
            <person name="Heller A."/>
            <person name="Higgins H."/>
            <person name="Honan T."/>
            <person name="Horn A."/>
            <person name="Houde N."/>
            <person name="Hughes L."/>
            <person name="Hulme W."/>
            <person name="Husby E."/>
            <person name="Iliev I."/>
            <person name="Jaffe D."/>
            <person name="Jones C."/>
            <person name="Kamal M."/>
            <person name="Kamat A."/>
            <person name="Kamvysselis M."/>
            <person name="Karlsson E."/>
            <person name="Kells C."/>
            <person name="Kieu A."/>
            <person name="Kisner P."/>
            <person name="Kodira C."/>
            <person name="Kulbokas E."/>
            <person name="Labutti K."/>
            <person name="Lama D."/>
            <person name="Landers T."/>
            <person name="Leger J."/>
            <person name="Levine S."/>
            <person name="Lewis D."/>
            <person name="Lewis T."/>
            <person name="Lindblad-toh K."/>
            <person name="Liu X."/>
            <person name="Lokyitsang T."/>
            <person name="Lokyitsang Y."/>
            <person name="Lucien O."/>
            <person name="Lui A."/>
            <person name="Ma L.J."/>
            <person name="Mabbitt R."/>
            <person name="Macdonald J."/>
            <person name="Maclean C."/>
            <person name="Major J."/>
            <person name="Manning J."/>
            <person name="Marabella R."/>
            <person name="Maru K."/>
            <person name="Matthews C."/>
            <person name="Mauceli E."/>
            <person name="Mccarthy M."/>
            <person name="Mcdonough S."/>
            <person name="Mcghee T."/>
            <person name="Meldrim J."/>
            <person name="Meneus L."/>
            <person name="Mesirov J."/>
            <person name="Mihalev A."/>
            <person name="Mihova T."/>
            <person name="Mikkelsen T."/>
            <person name="Mlenga V."/>
            <person name="Moru K."/>
            <person name="Mozes J."/>
            <person name="Mulrain L."/>
            <person name="Munson G."/>
            <person name="Naylor J."/>
            <person name="Newes C."/>
            <person name="Nguyen C."/>
            <person name="Nguyen N."/>
            <person name="Nguyen T."/>
            <person name="Nicol R."/>
            <person name="Nielsen C."/>
            <person name="Nizzari M."/>
            <person name="Norbu C."/>
            <person name="Norbu N."/>
            <person name="O'donnell P."/>
            <person name="Okoawo O."/>
            <person name="O'leary S."/>
            <person name="Omotosho B."/>
            <person name="O'neill K."/>
            <person name="Osman S."/>
            <person name="Parker S."/>
            <person name="Perrin D."/>
            <person name="Phunkhang P."/>
            <person name="Piqani B."/>
            <person name="Purcell S."/>
            <person name="Rachupka T."/>
            <person name="Ramasamy U."/>
            <person name="Rameau R."/>
            <person name="Ray V."/>
            <person name="Raymond C."/>
            <person name="Retta R."/>
            <person name="Richardson S."/>
            <person name="Rise C."/>
            <person name="Rodriguez J."/>
            <person name="Rogers J."/>
            <person name="Rogov P."/>
            <person name="Rutman M."/>
            <person name="Schupbach R."/>
            <person name="Seaman C."/>
            <person name="Settipalli S."/>
            <person name="Sharpe T."/>
            <person name="Sheridan J."/>
            <person name="Sherpa N."/>
            <person name="Shi J."/>
            <person name="Smirnov S."/>
            <person name="Smith C."/>
            <person name="Sougnez C."/>
            <person name="Spencer B."/>
            <person name="Stalker J."/>
            <person name="Stange-thomann N."/>
            <person name="Stavropoulos S."/>
            <person name="Stetson K."/>
            <person name="Stone C."/>
            <person name="Stone S."/>
            <person name="Stubbs M."/>
            <person name="Talamas J."/>
            <person name="Tchuinga P."/>
            <person name="Tenzing P."/>
            <person name="Tesfaye S."/>
            <person name="Theodore J."/>
            <person name="Thoulutsang Y."/>
            <person name="Topham K."/>
            <person name="Towey S."/>
            <person name="Tsamla T."/>
            <person name="Tsomo N."/>
            <person name="Vallee D."/>
            <person name="Vassiliev H."/>
            <person name="Venkataraman V."/>
            <person name="Vinson J."/>
            <person name="Vo A."/>
            <person name="Wade C."/>
            <person name="Wang S."/>
            <person name="Wangchuk T."/>
            <person name="Wangdi T."/>
            <person name="Whittaker C."/>
            <person name="Wilkinson J."/>
            <person name="Wu Y."/>
            <person name="Wyman D."/>
            <person name="Yadav S."/>
            <person name="Yang S."/>
            <person name="Yang X."/>
            <person name="Yeager S."/>
            <person name="Yee E."/>
            <person name="Young G."/>
            <person name="Zainoun J."/>
            <person name="Zembeck L."/>
            <person name="Zimmer A."/>
            <person name="Zody M."/>
            <person name="Lander E."/>
        </authorList>
    </citation>
    <scope>NUCLEOTIDE SEQUENCE [LARGE SCALE GENOMIC DNA]</scope>
</reference>
<dbReference type="SUPFAM" id="SSF47323">
    <property type="entry name" value="Anticodon-binding domain of a subclass of class I aminoacyl-tRNA synthetases"/>
    <property type="match status" value="1"/>
</dbReference>
<comment type="catalytic activity">
    <reaction evidence="9">
        <text>tRNA(Leu) + L-leucine + ATP = L-leucyl-tRNA(Leu) + AMP + diphosphate</text>
        <dbReference type="Rhea" id="RHEA:11688"/>
        <dbReference type="Rhea" id="RHEA-COMP:9613"/>
        <dbReference type="Rhea" id="RHEA-COMP:9622"/>
        <dbReference type="ChEBI" id="CHEBI:30616"/>
        <dbReference type="ChEBI" id="CHEBI:33019"/>
        <dbReference type="ChEBI" id="CHEBI:57427"/>
        <dbReference type="ChEBI" id="CHEBI:78442"/>
        <dbReference type="ChEBI" id="CHEBI:78494"/>
        <dbReference type="ChEBI" id="CHEBI:456215"/>
        <dbReference type="EC" id="6.1.1.4"/>
    </reaction>
</comment>
<dbReference type="GO" id="GO:0004823">
    <property type="term" value="F:leucine-tRNA ligase activity"/>
    <property type="evidence" value="ECO:0007669"/>
    <property type="project" value="UniProtKB-EC"/>
</dbReference>
<dbReference type="CDD" id="cd07959">
    <property type="entry name" value="Anticodon_Ia_Leu_AEc"/>
    <property type="match status" value="1"/>
</dbReference>
<evidence type="ECO:0000256" key="9">
    <source>
        <dbReference type="ARBA" id="ARBA00047469"/>
    </source>
</evidence>
<feature type="domain" description="Methionyl/Valyl/Leucyl/Isoleucyl-tRNA synthetase anticodon-binding" evidence="11">
    <location>
        <begin position="796"/>
        <end position="934"/>
    </location>
</feature>
<evidence type="ECO:0000259" key="11">
    <source>
        <dbReference type="Pfam" id="PF08264"/>
    </source>
</evidence>
<dbReference type="Pfam" id="PF08264">
    <property type="entry name" value="Anticodon_1"/>
    <property type="match status" value="1"/>
</dbReference>
<feature type="domain" description="Aminoacyl-tRNA synthetase class Ia" evidence="10">
    <location>
        <begin position="23"/>
        <end position="105"/>
    </location>
</feature>
<evidence type="ECO:0000259" key="10">
    <source>
        <dbReference type="Pfam" id="PF00133"/>
    </source>
</evidence>
<reference evidence="14" key="2">
    <citation type="submission" date="2025-05" db="UniProtKB">
        <authorList>
            <consortium name="Ensembl"/>
        </authorList>
    </citation>
    <scope>IDENTIFICATION</scope>
</reference>
<dbReference type="PANTHER" id="PTHR45794:SF1">
    <property type="entry name" value="LEUCINE--TRNA LIGASE, CYTOPLASMIC"/>
    <property type="match status" value="1"/>
</dbReference>
<dbReference type="NCBIfam" id="NF008957">
    <property type="entry name" value="PRK12300.1"/>
    <property type="match status" value="1"/>
</dbReference>
<keyword evidence="6" id="KW-0648">Protein biosynthesis</keyword>
<dbReference type="Gene3D" id="3.90.740.10">
    <property type="entry name" value="Valyl/Leucyl/Isoleucyl-tRNA synthetase, editing domain"/>
    <property type="match status" value="1"/>
</dbReference>
<dbReference type="Ensembl" id="ENSCSAVT00000015584.1">
    <property type="protein sequence ID" value="ENSCSAVP00000015407.1"/>
    <property type="gene ID" value="ENSCSAVG00000009040.1"/>
</dbReference>
<feature type="domain" description="Leucine--tRNA ligase ubiquitin-like" evidence="12">
    <location>
        <begin position="1071"/>
        <end position="1182"/>
    </location>
</feature>
<dbReference type="SUPFAM" id="SSF52374">
    <property type="entry name" value="Nucleotidylyl transferase"/>
    <property type="match status" value="1"/>
</dbReference>
<dbReference type="FunFam" id="1.10.730.10:FF:000020">
    <property type="entry name" value="Leucine--tRNA ligase cytoplasmic"/>
    <property type="match status" value="1"/>
</dbReference>
<evidence type="ECO:0000256" key="3">
    <source>
        <dbReference type="ARBA" id="ARBA00022598"/>
    </source>
</evidence>
<evidence type="ECO:0000259" key="13">
    <source>
        <dbReference type="Pfam" id="PF24810"/>
    </source>
</evidence>
<keyword evidence="5" id="KW-0067">ATP-binding</keyword>
<dbReference type="InterPro" id="IPR004493">
    <property type="entry name" value="Leu-tRNA-synth_Ia_arc/euk"/>
</dbReference>
<name>H2ZCU1_CIOSA</name>
<dbReference type="InterPro" id="IPR014729">
    <property type="entry name" value="Rossmann-like_a/b/a_fold"/>
</dbReference>
<keyword evidence="15" id="KW-1185">Reference proteome</keyword>
<keyword evidence="7" id="KW-0030">Aminoacyl-tRNA synthetase</keyword>
<dbReference type="GO" id="GO:0002161">
    <property type="term" value="F:aminoacyl-tRNA deacylase activity"/>
    <property type="evidence" value="ECO:0007669"/>
    <property type="project" value="InterPro"/>
</dbReference>
<sequence>EVSIARKGTYKLSALQAIEQLVQKKWEDEKIFEEDAPQYGTPGWETNILSLSPYPYMNGRLHLGHTYSLSKCEFSVGFQRLMGKKCLFPFGLHCTGMPIKACADKLKREMEDFGFPPKFPHNEEVVVEKVTKDPSEMTKIILDKSKSKKSKVAAKSGGAKYQWQIMESLGLHDDEIKQFADAEHWLKYFPSWAKKDLKRMGLKTDWRRTFYTTDANPYYDSFVRWQFLTLKDKGKVKYGKRHTIFSPKDNQPCMDHDRQSGEGVGGQEYTLVKMKLLEPYPSKLSFLAGQDIYLVAATLRPETMFGQTNCWIHPDIPYVAYKMQNGEVFVSTRRAARNMSYQEMTADQGKVDIVAQFTGQDIMGCPLSAPLTEYKVIYTLPMLTIKEDKGTGVVTSVPSDSPDDYAALCDLKRKPPFRSKYRIKDEMVLPFEPVPIIEIPELGSLAAVFAVEKLKIQSQNDKDKLAEAKEMVYLKGFYEGILLVKGFEGQRVQDVKKTIQQQMVADGGAVIYMEPERKVMSRSGDECVVALCDQWYLDYGEEEWKGKAKQALDQLNTYCDETRRNFEATLDWLEHACSRTYGLGTRLPWDQQWLIESLSDSSIYMAYYTVTHLLQEGVFDGSAGNKLGIRAEQMTREVWDYIFLDTPYPSTDIAKEMLDKLRNEFKYWYPLDLRVSGKDLVPNHLTYFLYNHCAVWPDKEKWPRAVRANGHLLLNSEKMSKSTGNFLTLSDAIDRFSADGMRLSLADAGDTVEDANFVEKMADAGILRLYTWVEWVKEILNNEIPLREGPPTTFNDKVFTSEMNIAIQATQANYNEMMFKEALKTGFFEFQLARDKYRELSMDGMNRELVMKYIEVQTLLLAPICPHVCEYVWQLLGKPKSIMYAKWPVGGDIDDTLVKSSEFLMDTAHDLRLRLKNRLLQAKSKVDKKKSVRIEIPTNCVVYVAKNYPEWQKLTLQILRQQYDANGGSFPENKQLIQEFKKHQDLKKYMKKAALMPFVASVKELVIRNGVDQALALTSAFDEKTVLSNNTVYLADTLELDGVDVAFSTEGNAKIQEDCCPGHPLCAFVTIPSLELSVLNPQPCSGHFSIKVPVRNSDSVATIVARIRKVNRYIKDSHKVQLYRFDDPVSGPRILPDYYDMLKGKQRIADDCVFVTDLEKKTIGVQSAGQTIPVCGTIAYTVQ</sequence>
<dbReference type="GO" id="GO:0006429">
    <property type="term" value="P:leucyl-tRNA aminoacylation"/>
    <property type="evidence" value="ECO:0007669"/>
    <property type="project" value="InterPro"/>
</dbReference>
<dbReference type="PANTHER" id="PTHR45794">
    <property type="entry name" value="LEUCYL-TRNA SYNTHETASE"/>
    <property type="match status" value="1"/>
</dbReference>
<organism evidence="14 15">
    <name type="scientific">Ciona savignyi</name>
    <name type="common">Pacific transparent sea squirt</name>
    <dbReference type="NCBI Taxonomy" id="51511"/>
    <lineage>
        <taxon>Eukaryota</taxon>
        <taxon>Metazoa</taxon>
        <taxon>Chordata</taxon>
        <taxon>Tunicata</taxon>
        <taxon>Ascidiacea</taxon>
        <taxon>Phlebobranchia</taxon>
        <taxon>Cionidae</taxon>
        <taxon>Ciona</taxon>
    </lineage>
</organism>
<dbReference type="Pfam" id="PF24810">
    <property type="entry name" value="RBD_LARS1"/>
    <property type="match status" value="1"/>
</dbReference>
<evidence type="ECO:0000256" key="2">
    <source>
        <dbReference type="ARBA" id="ARBA00013164"/>
    </source>
</evidence>
<accession>H2ZCU1</accession>
<evidence type="ECO:0000256" key="7">
    <source>
        <dbReference type="ARBA" id="ARBA00023146"/>
    </source>
</evidence>
<dbReference type="AlphaFoldDB" id="H2ZCU1"/>
<evidence type="ECO:0000256" key="5">
    <source>
        <dbReference type="ARBA" id="ARBA00022840"/>
    </source>
</evidence>
<proteinExistence type="inferred from homology"/>
<dbReference type="InterPro" id="IPR055416">
    <property type="entry name" value="RBD_LARS1"/>
</dbReference>
<dbReference type="Gene3D" id="1.10.730.10">
    <property type="entry name" value="Isoleucyl-tRNA Synthetase, Domain 1"/>
    <property type="match status" value="1"/>
</dbReference>
<evidence type="ECO:0000256" key="1">
    <source>
        <dbReference type="ARBA" id="ARBA00005594"/>
    </source>
</evidence>
<comment type="similarity">
    <text evidence="1">Belongs to the class-I aminoacyl-tRNA synthetase family.</text>
</comment>
<dbReference type="OMA" id="KFIEWQF"/>
<protein>
    <recommendedName>
        <fullName evidence="2">leucine--tRNA ligase</fullName>
        <ecNumber evidence="2">6.1.1.4</ecNumber>
    </recommendedName>
    <alternativeName>
        <fullName evidence="8">Leucyl-tRNA synthetase</fullName>
    </alternativeName>
</protein>
<dbReference type="NCBIfam" id="TIGR00395">
    <property type="entry name" value="leuS_arch"/>
    <property type="match status" value="1"/>
</dbReference>
<dbReference type="InterPro" id="IPR002300">
    <property type="entry name" value="aa-tRNA-synth_Ia"/>
</dbReference>
<dbReference type="Ensembl" id="ENSCSAVT00000015585.1">
    <property type="protein sequence ID" value="ENSCSAVP00000015408.1"/>
    <property type="gene ID" value="ENSCSAVG00000009040.1"/>
</dbReference>
<evidence type="ECO:0000259" key="12">
    <source>
        <dbReference type="Pfam" id="PF22947"/>
    </source>
</evidence>
<feature type="domain" description="Leucine--tRNA ligase RagD-binding" evidence="13">
    <location>
        <begin position="944"/>
        <end position="1018"/>
    </location>
</feature>
<dbReference type="SUPFAM" id="SSF50677">
    <property type="entry name" value="ValRS/IleRS/LeuRS editing domain"/>
    <property type="match status" value="1"/>
</dbReference>
<keyword evidence="4" id="KW-0547">Nucleotide-binding</keyword>
<evidence type="ECO:0000256" key="4">
    <source>
        <dbReference type="ARBA" id="ARBA00022741"/>
    </source>
</evidence>
<dbReference type="InterPro" id="IPR009008">
    <property type="entry name" value="Val/Leu/Ile-tRNA-synth_edit"/>
</dbReference>
<dbReference type="GeneTree" id="ENSGT00390000012163"/>
<dbReference type="GO" id="GO:0005524">
    <property type="term" value="F:ATP binding"/>
    <property type="evidence" value="ECO:0007669"/>
    <property type="project" value="UniProtKB-KW"/>
</dbReference>
<dbReference type="Gene3D" id="3.40.50.620">
    <property type="entry name" value="HUPs"/>
    <property type="match status" value="1"/>
</dbReference>
<dbReference type="EC" id="6.1.1.4" evidence="2"/>
<dbReference type="FunFam" id="3.90.740.10:FF:000001">
    <property type="entry name" value="Leucine--tRNA ligase, cytoplasmic"/>
    <property type="match status" value="1"/>
</dbReference>
<evidence type="ECO:0000313" key="14">
    <source>
        <dbReference type="Ensembl" id="ENSCSAVP00000015407.1"/>
    </source>
</evidence>
<dbReference type="Pfam" id="PF22947">
    <property type="entry name" value="ULD_3"/>
    <property type="match status" value="1"/>
</dbReference>
<dbReference type="InterPro" id="IPR013155">
    <property type="entry name" value="M/V/L/I-tRNA-synth_anticd-bd"/>
</dbReference>
<dbReference type="InterPro" id="IPR009080">
    <property type="entry name" value="tRNAsynth_Ia_anticodon-bd"/>
</dbReference>
<feature type="domain" description="Aminoacyl-tRNA synthetase class Ia" evidence="10">
    <location>
        <begin position="183"/>
        <end position="757"/>
    </location>
</feature>
<dbReference type="InterPro" id="IPR054509">
    <property type="entry name" value="LARS1_ULD"/>
</dbReference>
<keyword evidence="3" id="KW-0436">Ligase</keyword>
<dbReference type="Pfam" id="PF00133">
    <property type="entry name" value="tRNA-synt_1"/>
    <property type="match status" value="2"/>
</dbReference>
<dbReference type="STRING" id="51511.ENSCSAVP00000015407"/>
<evidence type="ECO:0000313" key="15">
    <source>
        <dbReference type="Proteomes" id="UP000007875"/>
    </source>
</evidence>